<evidence type="ECO:0000313" key="2">
    <source>
        <dbReference type="EMBL" id="BBL70915.1"/>
    </source>
</evidence>
<dbReference type="Pfam" id="PF04324">
    <property type="entry name" value="Fer2_BFD"/>
    <property type="match status" value="1"/>
</dbReference>
<name>A0A8D4VR75_9GAMM</name>
<dbReference type="Proteomes" id="UP000824988">
    <property type="component" value="Chromosome"/>
</dbReference>
<evidence type="ECO:0000313" key="3">
    <source>
        <dbReference type="Proteomes" id="UP000824988"/>
    </source>
</evidence>
<dbReference type="InterPro" id="IPR007419">
    <property type="entry name" value="BFD-like_2Fe2S-bd_dom"/>
</dbReference>
<sequence length="66" mass="6627">MLCPCSGTRKSKILALYQQGVTDLESISLRTGACSGCGGCEADMLAFLAECAEAAAEAPISGAGRA</sequence>
<accession>A0A8D4VR75</accession>
<reference evidence="2" key="1">
    <citation type="submission" date="2019-06" db="EMBL/GenBank/DDBJ databases">
        <title>Complete genome sequence of Methylogaea oryzae strain JCM16910.</title>
        <authorList>
            <person name="Asakawa S."/>
        </authorList>
    </citation>
    <scope>NUCLEOTIDE SEQUENCE</scope>
    <source>
        <strain evidence="2">E10</strain>
    </source>
</reference>
<evidence type="ECO:0000259" key="1">
    <source>
        <dbReference type="Pfam" id="PF04324"/>
    </source>
</evidence>
<feature type="domain" description="BFD-like [2Fe-2S]-binding" evidence="1">
    <location>
        <begin position="2"/>
        <end position="50"/>
    </location>
</feature>
<dbReference type="AlphaFoldDB" id="A0A8D4VR75"/>
<organism evidence="2 3">
    <name type="scientific">Methylogaea oryzae</name>
    <dbReference type="NCBI Taxonomy" id="1295382"/>
    <lineage>
        <taxon>Bacteria</taxon>
        <taxon>Pseudomonadati</taxon>
        <taxon>Pseudomonadota</taxon>
        <taxon>Gammaproteobacteria</taxon>
        <taxon>Methylococcales</taxon>
        <taxon>Methylococcaceae</taxon>
        <taxon>Methylogaea</taxon>
    </lineage>
</organism>
<protein>
    <recommendedName>
        <fullName evidence="1">BFD-like [2Fe-2S]-binding domain-containing protein</fullName>
    </recommendedName>
</protein>
<gene>
    <name evidence="2" type="ORF">MoryE10_15210</name>
</gene>
<keyword evidence="3" id="KW-1185">Reference proteome</keyword>
<proteinExistence type="predicted"/>
<dbReference type="EMBL" id="AP019782">
    <property type="protein sequence ID" value="BBL70915.1"/>
    <property type="molecule type" value="Genomic_DNA"/>
</dbReference>
<dbReference type="KEGG" id="moz:MoryE10_15210"/>